<proteinExistence type="predicted"/>
<reference evidence="1 2" key="1">
    <citation type="journal article" date="2022" name="DNA Res.">
        <title>Chromosomal-level genome assembly of the orchid tree Bauhinia variegata (Leguminosae; Cercidoideae) supports the allotetraploid origin hypothesis of Bauhinia.</title>
        <authorList>
            <person name="Zhong Y."/>
            <person name="Chen Y."/>
            <person name="Zheng D."/>
            <person name="Pang J."/>
            <person name="Liu Y."/>
            <person name="Luo S."/>
            <person name="Meng S."/>
            <person name="Qian L."/>
            <person name="Wei D."/>
            <person name="Dai S."/>
            <person name="Zhou R."/>
        </authorList>
    </citation>
    <scope>NUCLEOTIDE SEQUENCE [LARGE SCALE GENOMIC DNA]</scope>
    <source>
        <strain evidence="1">BV-YZ2020</strain>
    </source>
</reference>
<comment type="caution">
    <text evidence="1">The sequence shown here is derived from an EMBL/GenBank/DDBJ whole genome shotgun (WGS) entry which is preliminary data.</text>
</comment>
<dbReference type="Proteomes" id="UP000828941">
    <property type="component" value="Chromosome 9"/>
</dbReference>
<sequence>MELSLGDMLMKVCVFILVQALVYLILSNSSNIFSSNVKRSNSFRPARSKSIRRILAVLADMPPEGDMPSPAAKSPRSPTLQSFKSA</sequence>
<dbReference type="EMBL" id="CM039434">
    <property type="protein sequence ID" value="KAI4323332.1"/>
    <property type="molecule type" value="Genomic_DNA"/>
</dbReference>
<organism evidence="1 2">
    <name type="scientific">Bauhinia variegata</name>
    <name type="common">Purple orchid tree</name>
    <name type="synonym">Phanera variegata</name>
    <dbReference type="NCBI Taxonomy" id="167791"/>
    <lineage>
        <taxon>Eukaryota</taxon>
        <taxon>Viridiplantae</taxon>
        <taxon>Streptophyta</taxon>
        <taxon>Embryophyta</taxon>
        <taxon>Tracheophyta</taxon>
        <taxon>Spermatophyta</taxon>
        <taxon>Magnoliopsida</taxon>
        <taxon>eudicotyledons</taxon>
        <taxon>Gunneridae</taxon>
        <taxon>Pentapetalae</taxon>
        <taxon>rosids</taxon>
        <taxon>fabids</taxon>
        <taxon>Fabales</taxon>
        <taxon>Fabaceae</taxon>
        <taxon>Cercidoideae</taxon>
        <taxon>Cercideae</taxon>
        <taxon>Bauhiniinae</taxon>
        <taxon>Bauhinia</taxon>
    </lineage>
</organism>
<accession>A0ACB9MH07</accession>
<evidence type="ECO:0000313" key="2">
    <source>
        <dbReference type="Proteomes" id="UP000828941"/>
    </source>
</evidence>
<name>A0ACB9MH07_BAUVA</name>
<evidence type="ECO:0000313" key="1">
    <source>
        <dbReference type="EMBL" id="KAI4323332.1"/>
    </source>
</evidence>
<protein>
    <submittedName>
        <fullName evidence="1">Uncharacterized protein</fullName>
    </submittedName>
</protein>
<gene>
    <name evidence="1" type="ORF">L6164_022947</name>
</gene>
<keyword evidence="2" id="KW-1185">Reference proteome</keyword>